<organism evidence="9 10">
    <name type="scientific">Ornithorhynchus anatinus</name>
    <name type="common">Duckbill platypus</name>
    <dbReference type="NCBI Taxonomy" id="9258"/>
    <lineage>
        <taxon>Eukaryota</taxon>
        <taxon>Metazoa</taxon>
        <taxon>Chordata</taxon>
        <taxon>Craniata</taxon>
        <taxon>Vertebrata</taxon>
        <taxon>Euteleostomi</taxon>
        <taxon>Mammalia</taxon>
        <taxon>Monotremata</taxon>
        <taxon>Ornithorhynchidae</taxon>
        <taxon>Ornithorhynchus</taxon>
    </lineage>
</organism>
<dbReference type="RefSeq" id="XP_028933097.1">
    <property type="nucleotide sequence ID" value="XM_029077264.2"/>
</dbReference>
<dbReference type="GeneTree" id="ENSGT00530000064074"/>
<feature type="transmembrane region" description="Helical" evidence="8">
    <location>
        <begin position="107"/>
        <end position="123"/>
    </location>
</feature>
<dbReference type="OrthoDB" id="8951938at2759"/>
<dbReference type="Proteomes" id="UP000002279">
    <property type="component" value="Unplaced"/>
</dbReference>
<evidence type="ECO:0000313" key="10">
    <source>
        <dbReference type="Proteomes" id="UP000002279"/>
    </source>
</evidence>
<evidence type="ECO:0000256" key="4">
    <source>
        <dbReference type="ARBA" id="ARBA00022692"/>
    </source>
</evidence>
<keyword evidence="3" id="KW-0597">Phosphoprotein</keyword>
<dbReference type="Ensembl" id="ENSOANT00000004903.3">
    <property type="protein sequence ID" value="ENSOANP00000004902.3"/>
    <property type="gene ID" value="ENSOANG00000003094.3"/>
</dbReference>
<keyword evidence="10" id="KW-1185">Reference proteome</keyword>
<keyword evidence="4 8" id="KW-0812">Transmembrane</keyword>
<feature type="compositionally biased region" description="Polar residues" evidence="7">
    <location>
        <begin position="1"/>
        <end position="12"/>
    </location>
</feature>
<dbReference type="HOGENOM" id="CLU_090530_0_0_1"/>
<proteinExistence type="inferred from homology"/>
<dbReference type="GO" id="GO:0016020">
    <property type="term" value="C:membrane"/>
    <property type="evidence" value="ECO:0007669"/>
    <property type="project" value="UniProtKB-SubCell"/>
</dbReference>
<evidence type="ECO:0000256" key="6">
    <source>
        <dbReference type="ARBA" id="ARBA00023136"/>
    </source>
</evidence>
<keyword evidence="6 8" id="KW-0472">Membrane</keyword>
<evidence type="ECO:0000256" key="5">
    <source>
        <dbReference type="ARBA" id="ARBA00022989"/>
    </source>
</evidence>
<evidence type="ECO:0000313" key="9">
    <source>
        <dbReference type="Ensembl" id="ENSOANP00000004902.3"/>
    </source>
</evidence>
<comment type="similarity">
    <text evidence="2">Belongs to the TMEM176 family.</text>
</comment>
<dbReference type="OMA" id="WEEDRCR"/>
<dbReference type="KEGG" id="oaa:100090635"/>
<sequence>MTDQVSGIPTSTVEEDGMEVASGDAGPAQLNIHIHQESALAQLVKSGCSLFQRGFKSTRQASASRARIGRAQLALGVTQVVLGTVSGALGVLLYLGPWIMLSSTGCAFWPGAVAIAAGAGAIVHEKRRSRCWGGVSVLMTLLSASAALAALILCINSFVWQPDGFYYMDSVCESPSPTSWTPRYSWQRQSGSNWRQENCRKNMVLLVKLFGAVRGMMLAVFALLLAGSLASLGLGLRCLCCRADNLEERDRTEKLLAGNSPPPSPHKE</sequence>
<accession>F6VYZ7</accession>
<keyword evidence="5 8" id="KW-1133">Transmembrane helix</keyword>
<dbReference type="STRING" id="9258.ENSOANP00000004902"/>
<protein>
    <submittedName>
        <fullName evidence="9">Transmembrane protein 176B</fullName>
    </submittedName>
</protein>
<reference evidence="9" key="2">
    <citation type="submission" date="2025-09" db="UniProtKB">
        <authorList>
            <consortium name="Ensembl"/>
        </authorList>
    </citation>
    <scope>IDENTIFICATION</scope>
    <source>
        <strain evidence="9">Glennie</strain>
    </source>
</reference>
<dbReference type="PANTHER" id="PTHR15756:SF7">
    <property type="entry name" value="TRANSMEMBRANE PROTEIN 176B"/>
    <property type="match status" value="1"/>
</dbReference>
<dbReference type="InParanoid" id="F6VYZ7"/>
<dbReference type="AlphaFoldDB" id="F6VYZ7"/>
<dbReference type="InterPro" id="IPR007237">
    <property type="entry name" value="CD20-like"/>
</dbReference>
<dbReference type="eggNOG" id="ENOG502SF8T">
    <property type="taxonomic scope" value="Eukaryota"/>
</dbReference>
<dbReference type="PANTHER" id="PTHR15756">
    <property type="entry name" value="LR8/HCA112"/>
    <property type="match status" value="1"/>
</dbReference>
<evidence type="ECO:0000256" key="8">
    <source>
        <dbReference type="SAM" id="Phobius"/>
    </source>
</evidence>
<dbReference type="Bgee" id="ENSOANG00000003094">
    <property type="expression patterns" value="Expressed in liver and 7 other cell types or tissues"/>
</dbReference>
<dbReference type="GeneID" id="100090635"/>
<dbReference type="Pfam" id="PF04103">
    <property type="entry name" value="CD20"/>
    <property type="match status" value="1"/>
</dbReference>
<feature type="region of interest" description="Disordered" evidence="7">
    <location>
        <begin position="1"/>
        <end position="22"/>
    </location>
</feature>
<reference evidence="9" key="1">
    <citation type="submission" date="2025-08" db="UniProtKB">
        <authorList>
            <consortium name="Ensembl"/>
        </authorList>
    </citation>
    <scope>IDENTIFICATION</scope>
    <source>
        <strain evidence="9">Glennie</strain>
    </source>
</reference>
<evidence type="ECO:0000256" key="7">
    <source>
        <dbReference type="SAM" id="MobiDB-lite"/>
    </source>
</evidence>
<feature type="transmembrane region" description="Helical" evidence="8">
    <location>
        <begin position="216"/>
        <end position="239"/>
    </location>
</feature>
<feature type="transmembrane region" description="Helical" evidence="8">
    <location>
        <begin position="73"/>
        <end position="95"/>
    </location>
</feature>
<evidence type="ECO:0000256" key="3">
    <source>
        <dbReference type="ARBA" id="ARBA00022553"/>
    </source>
</evidence>
<evidence type="ECO:0000256" key="1">
    <source>
        <dbReference type="ARBA" id="ARBA00004141"/>
    </source>
</evidence>
<dbReference type="CTD" id="28959"/>
<name>F6VYZ7_ORNAN</name>
<evidence type="ECO:0000256" key="2">
    <source>
        <dbReference type="ARBA" id="ARBA00006022"/>
    </source>
</evidence>
<gene>
    <name evidence="9" type="primary">TMEM176B</name>
</gene>
<dbReference type="GO" id="GO:2001199">
    <property type="term" value="P:negative regulation of dendritic cell differentiation"/>
    <property type="evidence" value="ECO:0000318"/>
    <property type="project" value="GO_Central"/>
</dbReference>
<dbReference type="InterPro" id="IPR009281">
    <property type="entry name" value="TMEM176A/TMEM176B"/>
</dbReference>
<feature type="transmembrane region" description="Helical" evidence="8">
    <location>
        <begin position="135"/>
        <end position="160"/>
    </location>
</feature>
<comment type="subcellular location">
    <subcellularLocation>
        <location evidence="1">Membrane</location>
        <topology evidence="1">Multi-pass membrane protein</topology>
    </subcellularLocation>
</comment>